<dbReference type="AlphaFoldDB" id="A0A3N0EFM0"/>
<dbReference type="EMBL" id="RJMB01000003">
    <property type="protein sequence ID" value="RNL86479.1"/>
    <property type="molecule type" value="Genomic_DNA"/>
</dbReference>
<evidence type="ECO:0008006" key="3">
    <source>
        <dbReference type="Google" id="ProtNLM"/>
    </source>
</evidence>
<evidence type="ECO:0000313" key="2">
    <source>
        <dbReference type="Proteomes" id="UP000269198"/>
    </source>
</evidence>
<dbReference type="Proteomes" id="UP000269198">
    <property type="component" value="Unassembled WGS sequence"/>
</dbReference>
<reference evidence="1 2" key="1">
    <citation type="submission" date="2018-11" db="EMBL/GenBank/DDBJ databases">
        <title>The genome draft of YIM 96095.</title>
        <authorList>
            <person name="Tang S.-K."/>
            <person name="Chunyu W.-X."/>
            <person name="Feng Y.-Z."/>
        </authorList>
    </citation>
    <scope>NUCLEOTIDE SEQUENCE [LARGE SCALE GENOMIC DNA]</scope>
    <source>
        <strain evidence="1 2">YIM 96095</strain>
    </source>
</reference>
<name>A0A3N0EFM0_9ACTN</name>
<protein>
    <recommendedName>
        <fullName evidence="3">DUF4034 domain-containing protein</fullName>
    </recommendedName>
</protein>
<sequence length="329" mass="37010">MRNLSAIEDLLPPDESVVLDADYDDPPLVDAVHAAWGGDWSGAGRLLEFTRTGPDWELRAHHVQELAEAALDEDRWLHHWHAQAPNDPNVLVVLAEHLIDRAWEARGAKLAAHTSDEQFVGFLHYLEQVEPVLRRAIAANPADPTPWASMITLAMGSPGGRRDLYEEAWHHLGALDPLNRGAHFRALQFCCAKWHGSDEEMFRLAYRASDSAPPGSPLHTLPLWAWMEYDLFSDEKVLDSSQAREAVNRALTVCPPNAPATYRRDRVDRNLLVRTLYAQHRSTEALGQFQALGVHATSSPWNIYGAKDPRQKFLDFRDAVKLTVAEEMV</sequence>
<evidence type="ECO:0000313" key="1">
    <source>
        <dbReference type="EMBL" id="RNL86479.1"/>
    </source>
</evidence>
<comment type="caution">
    <text evidence="1">The sequence shown here is derived from an EMBL/GenBank/DDBJ whole genome shotgun (WGS) entry which is preliminary data.</text>
</comment>
<organism evidence="1 2">
    <name type="scientific">Halostreptopolyspora alba</name>
    <dbReference type="NCBI Taxonomy" id="2487137"/>
    <lineage>
        <taxon>Bacteria</taxon>
        <taxon>Bacillati</taxon>
        <taxon>Actinomycetota</taxon>
        <taxon>Actinomycetes</taxon>
        <taxon>Streptosporangiales</taxon>
        <taxon>Nocardiopsidaceae</taxon>
        <taxon>Halostreptopolyspora</taxon>
    </lineage>
</organism>
<accession>A0A3N0EFM0</accession>
<gene>
    <name evidence="1" type="ORF">EFW17_04565</name>
</gene>
<proteinExistence type="predicted"/>
<keyword evidence="2" id="KW-1185">Reference proteome</keyword>